<protein>
    <submittedName>
        <fullName evidence="2">Uncharacterized protein</fullName>
    </submittedName>
</protein>
<organism evidence="2">
    <name type="scientific">Aureoumbra lagunensis</name>
    <dbReference type="NCBI Taxonomy" id="44058"/>
    <lineage>
        <taxon>Eukaryota</taxon>
        <taxon>Sar</taxon>
        <taxon>Stramenopiles</taxon>
        <taxon>Ochrophyta</taxon>
        <taxon>Pelagophyceae</taxon>
        <taxon>Pelagomonadales</taxon>
        <taxon>Aureoumbra</taxon>
    </lineage>
</organism>
<evidence type="ECO:0000313" key="2">
    <source>
        <dbReference type="EMBL" id="CAE0361088.1"/>
    </source>
</evidence>
<dbReference type="AlphaFoldDB" id="A0A7S3JS34"/>
<feature type="compositionally biased region" description="Polar residues" evidence="1">
    <location>
        <begin position="54"/>
        <end position="63"/>
    </location>
</feature>
<feature type="region of interest" description="Disordered" evidence="1">
    <location>
        <begin position="46"/>
        <end position="100"/>
    </location>
</feature>
<name>A0A7S3JS34_9STRA</name>
<accession>A0A7S3JS34</accession>
<feature type="compositionally biased region" description="Basic and acidic residues" evidence="1">
    <location>
        <begin position="75"/>
        <end position="88"/>
    </location>
</feature>
<proteinExistence type="predicted"/>
<evidence type="ECO:0000256" key="1">
    <source>
        <dbReference type="SAM" id="MobiDB-lite"/>
    </source>
</evidence>
<sequence length="189" mass="19201">MVGAFSIGAVGAIVGGAASSIAEVASGGIEIARGIVDVASRASRAAFPPDDDNNNAINTSQEQGSDEIKEEENDTRESFTDITERRNDDDEEFSDEQRPSWSRGCFKIASGAVLVPVASCSIAAMFAVGAACGSIALAGGVLKEIGSSLVSAARLTANAISGNHSSSDDNQATTENTTDLTTIPASSGI</sequence>
<feature type="compositionally biased region" description="Acidic residues" evidence="1">
    <location>
        <begin position="64"/>
        <end position="74"/>
    </location>
</feature>
<dbReference type="EMBL" id="HBIJ01002652">
    <property type="protein sequence ID" value="CAE0361088.1"/>
    <property type="molecule type" value="Transcribed_RNA"/>
</dbReference>
<gene>
    <name evidence="2" type="ORF">ALAG00032_LOCUS1820</name>
</gene>
<feature type="region of interest" description="Disordered" evidence="1">
    <location>
        <begin position="160"/>
        <end position="189"/>
    </location>
</feature>
<reference evidence="2" key="1">
    <citation type="submission" date="2021-01" db="EMBL/GenBank/DDBJ databases">
        <authorList>
            <person name="Corre E."/>
            <person name="Pelletier E."/>
            <person name="Niang G."/>
            <person name="Scheremetjew M."/>
            <person name="Finn R."/>
            <person name="Kale V."/>
            <person name="Holt S."/>
            <person name="Cochrane G."/>
            <person name="Meng A."/>
            <person name="Brown T."/>
            <person name="Cohen L."/>
        </authorList>
    </citation>
    <scope>NUCLEOTIDE SEQUENCE</scope>
    <source>
        <strain evidence="2">CCMP1510</strain>
    </source>
</reference>